<proteinExistence type="predicted"/>
<dbReference type="NCBIfam" id="TIGR00229">
    <property type="entry name" value="sensory_box"/>
    <property type="match status" value="1"/>
</dbReference>
<dbReference type="SMART" id="SM00091">
    <property type="entry name" value="PAS"/>
    <property type="match status" value="1"/>
</dbReference>
<dbReference type="InterPro" id="IPR029787">
    <property type="entry name" value="Nucleotide_cyclase"/>
</dbReference>
<evidence type="ECO:0000259" key="2">
    <source>
        <dbReference type="PROSITE" id="PS50887"/>
    </source>
</evidence>
<dbReference type="InterPro" id="IPR043128">
    <property type="entry name" value="Rev_trsase/Diguanyl_cyclase"/>
</dbReference>
<comment type="caution">
    <text evidence="3">The sequence shown here is derived from an EMBL/GenBank/DDBJ whole genome shotgun (WGS) entry which is preliminary data.</text>
</comment>
<dbReference type="SMART" id="SM00267">
    <property type="entry name" value="GGDEF"/>
    <property type="match status" value="1"/>
</dbReference>
<dbReference type="Gene3D" id="3.30.70.270">
    <property type="match status" value="1"/>
</dbReference>
<reference evidence="4" key="1">
    <citation type="journal article" date="2019" name="Int. J. Syst. Evol. Microbiol.">
        <title>The Global Catalogue of Microorganisms (GCM) 10K type strain sequencing project: providing services to taxonomists for standard genome sequencing and annotation.</title>
        <authorList>
            <consortium name="The Broad Institute Genomics Platform"/>
            <consortium name="The Broad Institute Genome Sequencing Center for Infectious Disease"/>
            <person name="Wu L."/>
            <person name="Ma J."/>
        </authorList>
    </citation>
    <scope>NUCLEOTIDE SEQUENCE [LARGE SCALE GENOMIC DNA]</scope>
    <source>
        <strain evidence="4">JCM 1407</strain>
    </source>
</reference>
<dbReference type="SUPFAM" id="SSF55073">
    <property type="entry name" value="Nucleotide cyclase"/>
    <property type="match status" value="1"/>
</dbReference>
<dbReference type="PROSITE" id="PS50887">
    <property type="entry name" value="GGDEF"/>
    <property type="match status" value="1"/>
</dbReference>
<dbReference type="SUPFAM" id="SSF55785">
    <property type="entry name" value="PYP-like sensor domain (PAS domain)"/>
    <property type="match status" value="1"/>
</dbReference>
<dbReference type="CDD" id="cd00130">
    <property type="entry name" value="PAS"/>
    <property type="match status" value="1"/>
</dbReference>
<gene>
    <name evidence="3" type="ORF">GCM10008906_14100</name>
</gene>
<dbReference type="CDD" id="cd01949">
    <property type="entry name" value="GGDEF"/>
    <property type="match status" value="1"/>
</dbReference>
<name>A0ABP3UL69_9CLOT</name>
<dbReference type="InterPro" id="IPR000160">
    <property type="entry name" value="GGDEF_dom"/>
</dbReference>
<evidence type="ECO:0000313" key="3">
    <source>
        <dbReference type="EMBL" id="GAA0737674.1"/>
    </source>
</evidence>
<dbReference type="Pfam" id="PF00990">
    <property type="entry name" value="GGDEF"/>
    <property type="match status" value="1"/>
</dbReference>
<dbReference type="Proteomes" id="UP001501510">
    <property type="component" value="Unassembled WGS sequence"/>
</dbReference>
<feature type="domain" description="PAS" evidence="1">
    <location>
        <begin position="132"/>
        <end position="174"/>
    </location>
</feature>
<dbReference type="InterPro" id="IPR035965">
    <property type="entry name" value="PAS-like_dom_sf"/>
</dbReference>
<accession>A0ABP3UL69</accession>
<dbReference type="PANTHER" id="PTHR46663:SF3">
    <property type="entry name" value="SLL0267 PROTEIN"/>
    <property type="match status" value="1"/>
</dbReference>
<dbReference type="PANTHER" id="PTHR46663">
    <property type="entry name" value="DIGUANYLATE CYCLASE DGCT-RELATED"/>
    <property type="match status" value="1"/>
</dbReference>
<evidence type="ECO:0000313" key="4">
    <source>
        <dbReference type="Proteomes" id="UP001501510"/>
    </source>
</evidence>
<sequence>MKAKDIIKDLSYSIMQKMGIAYCYCKIILNCSGMAEDIYILHSNEEFGKVTGLTEYENKNNLLRFTKYKLYLLDKLSNMIKNEQKEIEFEGYFDKTKKWGKLSIFIDNNEHLLITVYDITPYKNKELTLKIEEKKYKALINLSLEAIFIRDLEGRILYCNNAACDLFQYEMNEITKLNIKDLIPKDIELEENFFSLDSSTEKIHRKKDGTKFYSEEITKILEVEGKACIATYIRDITERKKTSDHTKHLAYFDSLTDLPNRNSFNVELKRELENIKESNNNLAVMFLDLDNFKFINDTFGHSIGDKLLCKAANRMKGVLRKEDLVARIGGDEFTILLKNVGSTKEAKNIVSRIIQVFNQPVYVENNIMNIKVSIGISFAPMHGSDAETLIQKADKAMYIAKRSHTSEYYVYDKVL</sequence>
<dbReference type="InterPro" id="IPR000014">
    <property type="entry name" value="PAS"/>
</dbReference>
<dbReference type="Gene3D" id="3.30.450.20">
    <property type="entry name" value="PAS domain"/>
    <property type="match status" value="1"/>
</dbReference>
<dbReference type="NCBIfam" id="TIGR00254">
    <property type="entry name" value="GGDEF"/>
    <property type="match status" value="1"/>
</dbReference>
<organism evidence="3 4">
    <name type="scientific">Clostridium oceanicum</name>
    <dbReference type="NCBI Taxonomy" id="1543"/>
    <lineage>
        <taxon>Bacteria</taxon>
        <taxon>Bacillati</taxon>
        <taxon>Bacillota</taxon>
        <taxon>Clostridia</taxon>
        <taxon>Eubacteriales</taxon>
        <taxon>Clostridiaceae</taxon>
        <taxon>Clostridium</taxon>
    </lineage>
</organism>
<keyword evidence="4" id="KW-1185">Reference proteome</keyword>
<protein>
    <submittedName>
        <fullName evidence="3">Sensor domain-containing diguanylate cyclase</fullName>
    </submittedName>
</protein>
<dbReference type="PROSITE" id="PS50112">
    <property type="entry name" value="PAS"/>
    <property type="match status" value="1"/>
</dbReference>
<dbReference type="RefSeq" id="WP_343760280.1">
    <property type="nucleotide sequence ID" value="NZ_BAAACG010000008.1"/>
</dbReference>
<dbReference type="InterPro" id="IPR052163">
    <property type="entry name" value="DGC-Regulatory_Protein"/>
</dbReference>
<dbReference type="Pfam" id="PF13426">
    <property type="entry name" value="PAS_9"/>
    <property type="match status" value="1"/>
</dbReference>
<dbReference type="EMBL" id="BAAACG010000008">
    <property type="protein sequence ID" value="GAA0737674.1"/>
    <property type="molecule type" value="Genomic_DNA"/>
</dbReference>
<evidence type="ECO:0000259" key="1">
    <source>
        <dbReference type="PROSITE" id="PS50112"/>
    </source>
</evidence>
<feature type="domain" description="GGDEF" evidence="2">
    <location>
        <begin position="280"/>
        <end position="413"/>
    </location>
</feature>